<keyword evidence="5 10" id="KW-0680">Restriction system</keyword>
<proteinExistence type="inferred from homology"/>
<comment type="similarity">
    <text evidence="2 10">Belongs to the HsdR family.</text>
</comment>
<dbReference type="InterPro" id="IPR004473">
    <property type="entry name" value="Restrct_endonuc_typeI_HsdR"/>
</dbReference>
<dbReference type="SUPFAM" id="SSF52540">
    <property type="entry name" value="P-loop containing nucleoside triphosphate hydrolases"/>
    <property type="match status" value="2"/>
</dbReference>
<dbReference type="Gene3D" id="3.40.50.300">
    <property type="entry name" value="P-loop containing nucleotide triphosphate hydrolases"/>
    <property type="match status" value="2"/>
</dbReference>
<dbReference type="RefSeq" id="WP_072880005.1">
    <property type="nucleotide sequence ID" value="NZ_FQVT01000007.1"/>
</dbReference>
<evidence type="ECO:0000256" key="9">
    <source>
        <dbReference type="ARBA" id="ARBA00023125"/>
    </source>
</evidence>
<dbReference type="Pfam" id="PF11867">
    <property type="entry name" value="T1RH-like_C"/>
    <property type="match status" value="1"/>
</dbReference>
<comment type="catalytic activity">
    <reaction evidence="1 10">
        <text>Endonucleolytic cleavage of DNA to give random double-stranded fragments with terminal 5'-phosphates, ATP is simultaneously hydrolyzed.</text>
        <dbReference type="EC" id="3.1.21.3"/>
    </reaction>
</comment>
<keyword evidence="6" id="KW-0255">Endonuclease</keyword>
<protein>
    <recommendedName>
        <fullName evidence="10">Type I restriction enzyme endonuclease subunit</fullName>
        <shortName evidence="10">R protein</shortName>
        <ecNumber evidence="10">3.1.21.3</ecNumber>
    </recommendedName>
</protein>
<evidence type="ECO:0000256" key="2">
    <source>
        <dbReference type="ARBA" id="ARBA00008598"/>
    </source>
</evidence>
<accession>A0A1M5IEK2</accession>
<dbReference type="CDD" id="cd22332">
    <property type="entry name" value="HsdR_N"/>
    <property type="match status" value="1"/>
</dbReference>
<dbReference type="Gene3D" id="3.90.1570.50">
    <property type="match status" value="1"/>
</dbReference>
<dbReference type="GO" id="GO:0009035">
    <property type="term" value="F:type I site-specific deoxyribonuclease activity"/>
    <property type="evidence" value="ECO:0007669"/>
    <property type="project" value="UniProtKB-EC"/>
</dbReference>
<evidence type="ECO:0000259" key="12">
    <source>
        <dbReference type="PROSITE" id="PS51192"/>
    </source>
</evidence>
<keyword evidence="11" id="KW-0175">Coiled coil</keyword>
<comment type="function">
    <text evidence="10">Subunit R is required for both nuclease and ATPase activities, but not for modification.</text>
</comment>
<dbReference type="InterPro" id="IPR040980">
    <property type="entry name" value="SWI2_SNF2"/>
</dbReference>
<comment type="subunit">
    <text evidence="10">The type I restriction/modification system is composed of three polypeptides R, M and S.</text>
</comment>
<evidence type="ECO:0000256" key="5">
    <source>
        <dbReference type="ARBA" id="ARBA00022747"/>
    </source>
</evidence>
<dbReference type="Pfam" id="PF04313">
    <property type="entry name" value="HSDR_N"/>
    <property type="match status" value="1"/>
</dbReference>
<gene>
    <name evidence="13" type="ORF">SAMN05444483_107100</name>
</gene>
<keyword evidence="3" id="KW-0540">Nuclease</keyword>
<dbReference type="Pfam" id="PF18766">
    <property type="entry name" value="SWI2_SNF2"/>
    <property type="match status" value="1"/>
</dbReference>
<evidence type="ECO:0000256" key="10">
    <source>
        <dbReference type="RuleBase" id="RU364115"/>
    </source>
</evidence>
<evidence type="ECO:0000256" key="7">
    <source>
        <dbReference type="ARBA" id="ARBA00022801"/>
    </source>
</evidence>
<dbReference type="Pfam" id="PF22679">
    <property type="entry name" value="T1R_D3-like"/>
    <property type="match status" value="1"/>
</dbReference>
<dbReference type="InterPro" id="IPR007409">
    <property type="entry name" value="Restrct_endonuc_type1_HsdR_N"/>
</dbReference>
<dbReference type="GO" id="GO:0005524">
    <property type="term" value="F:ATP binding"/>
    <property type="evidence" value="ECO:0007669"/>
    <property type="project" value="UniProtKB-KW"/>
</dbReference>
<dbReference type="OrthoDB" id="9758243at2"/>
<dbReference type="AlphaFoldDB" id="A0A1M5IEK2"/>
<dbReference type="PANTHER" id="PTHR30195">
    <property type="entry name" value="TYPE I SITE-SPECIFIC DEOXYRIBONUCLEASE PROTEIN SUBUNIT M AND R"/>
    <property type="match status" value="1"/>
</dbReference>
<evidence type="ECO:0000256" key="11">
    <source>
        <dbReference type="SAM" id="Coils"/>
    </source>
</evidence>
<dbReference type="STRING" id="1073325.SAMN05444483_107100"/>
<dbReference type="EMBL" id="FQVT01000007">
    <property type="protein sequence ID" value="SHG26233.1"/>
    <property type="molecule type" value="Genomic_DNA"/>
</dbReference>
<dbReference type="EC" id="3.1.21.3" evidence="10"/>
<dbReference type="Proteomes" id="UP000183945">
    <property type="component" value="Unassembled WGS sequence"/>
</dbReference>
<evidence type="ECO:0000256" key="6">
    <source>
        <dbReference type="ARBA" id="ARBA00022759"/>
    </source>
</evidence>
<feature type="coiled-coil region" evidence="11">
    <location>
        <begin position="968"/>
        <end position="999"/>
    </location>
</feature>
<dbReference type="PROSITE" id="PS51192">
    <property type="entry name" value="HELICASE_ATP_BIND_1"/>
    <property type="match status" value="1"/>
</dbReference>
<dbReference type="SMART" id="SM00487">
    <property type="entry name" value="DEXDc"/>
    <property type="match status" value="1"/>
</dbReference>
<name>A0A1M5IEK2_SALEC</name>
<dbReference type="InterPro" id="IPR051268">
    <property type="entry name" value="Type-I_R_enzyme_R_subunit"/>
</dbReference>
<keyword evidence="14" id="KW-1185">Reference proteome</keyword>
<dbReference type="NCBIfam" id="TIGR00348">
    <property type="entry name" value="hsdR"/>
    <property type="match status" value="1"/>
</dbReference>
<dbReference type="CDD" id="cd18800">
    <property type="entry name" value="SF2_C_EcoR124I-like"/>
    <property type="match status" value="1"/>
</dbReference>
<evidence type="ECO:0000313" key="14">
    <source>
        <dbReference type="Proteomes" id="UP000183945"/>
    </source>
</evidence>
<dbReference type="InterPro" id="IPR014001">
    <property type="entry name" value="Helicase_ATP-bd"/>
</dbReference>
<dbReference type="PANTHER" id="PTHR30195:SF15">
    <property type="entry name" value="TYPE I RESTRICTION ENZYME HINDI ENDONUCLEASE SUBUNIT"/>
    <property type="match status" value="1"/>
</dbReference>
<dbReference type="InterPro" id="IPR055180">
    <property type="entry name" value="HsdR_RecA-like_helicase_dom_2"/>
</dbReference>
<dbReference type="GO" id="GO:0009307">
    <property type="term" value="P:DNA restriction-modification system"/>
    <property type="evidence" value="ECO:0007669"/>
    <property type="project" value="UniProtKB-KW"/>
</dbReference>
<keyword evidence="4 10" id="KW-0547">Nucleotide-binding</keyword>
<evidence type="ECO:0000313" key="13">
    <source>
        <dbReference type="EMBL" id="SHG26233.1"/>
    </source>
</evidence>
<reference evidence="14" key="1">
    <citation type="submission" date="2016-11" db="EMBL/GenBank/DDBJ databases">
        <authorList>
            <person name="Varghese N."/>
            <person name="Submissions S."/>
        </authorList>
    </citation>
    <scope>NUCLEOTIDE SEQUENCE [LARGE SCALE GENOMIC DNA]</scope>
    <source>
        <strain evidence="14">DSM 24579</strain>
    </source>
</reference>
<evidence type="ECO:0000256" key="1">
    <source>
        <dbReference type="ARBA" id="ARBA00000851"/>
    </source>
</evidence>
<keyword evidence="8 10" id="KW-0067">ATP-binding</keyword>
<dbReference type="GO" id="GO:0003677">
    <property type="term" value="F:DNA binding"/>
    <property type="evidence" value="ECO:0007669"/>
    <property type="project" value="UniProtKB-KW"/>
</dbReference>
<dbReference type="InterPro" id="IPR027417">
    <property type="entry name" value="P-loop_NTPase"/>
</dbReference>
<feature type="domain" description="Helicase ATP-binding" evidence="12">
    <location>
        <begin position="296"/>
        <end position="466"/>
    </location>
</feature>
<keyword evidence="7 10" id="KW-0378">Hydrolase</keyword>
<organism evidence="13 14">
    <name type="scientific">Salegentibacter echinorum</name>
    <dbReference type="NCBI Taxonomy" id="1073325"/>
    <lineage>
        <taxon>Bacteria</taxon>
        <taxon>Pseudomonadati</taxon>
        <taxon>Bacteroidota</taxon>
        <taxon>Flavobacteriia</taxon>
        <taxon>Flavobacteriales</taxon>
        <taxon>Flavobacteriaceae</taxon>
        <taxon>Salegentibacter</taxon>
    </lineage>
</organism>
<sequence length="1098" mass="127971">MAFLNESHIEDADVQFFLEELQYNQHINAWEKQLVGRDSLKDVVLKDRLQAKLNLLNPQLPVECIDTAMRELCKSRASLNPVMANKEVYELIRNGIPVTYNNENGREENDYVKVIDFEQPQQNDFVVVSQLSIEYLQTENITRRPDLLLYVNGLPLVMIELKNATEKVKSGFDVNLRRYKRDIPQLFWYNCFVGISNGIQTRVGSFNAPWEHFFSWVKLKDSAVSHEQPNREEVEAESKTTGNHLSLKLFGRGLCQKVSLLDYFENFVLYHRNKVKIIAKNHQFLGVNNAVKSLNQRAGKKGKLGVFWHTQGSGKSYSMIFYSRKIQRKVEGNWSFLIVTDRKDLDDQIYRNFKETETIAETKDQKENYYRPTSRKVLQDYLQSNRTYLFSLIHKFGIEKGKTYPELTNRDNWIVMVDEAHRTQYKGFGENMRIAIPKAQYIAFTGTPLLRSEKTKDWFGPYISEYNFAQSIEDGATVPLYYKKSVPRVEQVNEDLVGNAAEILEDENLTEEQKKKLDREYSTLLQVVRREDRLQEIAKHIVQHYPYRLDVENAEKERKPMKAMVVCIDKFTAVRMYEFVQEAQKKEIRELRKKIVKEKDPEIKERYKRAIVFMEETRMAAVISGEGTEKEEKEKFEKEGLNISPHRKLMDYPDEDGRNIEDYFKDPNSNYRMVFVTAMWLTGFDAPSVSTLYLDKPMQNHTLMQAIARANRVIEGKKNGLIIDYFGVFRNLQKALAAYAEGTKGKASEDDDADEFPVKEFDELMALLEEGIAEAKAYCKALGADIDAIINLGEKGFAEVELFQEYADIILENDEYKKHLGLFVNTIVSLYDSAKPEIYSHPKIKKERDVFEYLKKVVDRQVDQDEAIERAKKRLDGLLDSSVLGKGDLAKDVLKEYSIRNSKQIDLSKLNFAQLRAEFPEKKHQNIQFADLRELMEVKLKKMLAQNKTRGSFLARFESVIEEYNSGSLSIEEAYEKLLKQAEDLSEEQERAAKNDMTEEELELYDLLRKDKLTKEEEKKVKLAASTLYQILFDAKNKILIQEWHKEKATQEIVKREIQKILDKDLPDSYNRNIFAEKTESVFRHFYELAEMGRGFAA</sequence>
<dbReference type="InterPro" id="IPR021810">
    <property type="entry name" value="T1RH-like_C"/>
</dbReference>
<evidence type="ECO:0000256" key="3">
    <source>
        <dbReference type="ARBA" id="ARBA00022722"/>
    </source>
</evidence>
<keyword evidence="9 10" id="KW-0238">DNA-binding</keyword>
<evidence type="ECO:0000256" key="8">
    <source>
        <dbReference type="ARBA" id="ARBA00022840"/>
    </source>
</evidence>
<evidence type="ECO:0000256" key="4">
    <source>
        <dbReference type="ARBA" id="ARBA00022741"/>
    </source>
</evidence>